<dbReference type="EMBL" id="OY288114">
    <property type="protein sequence ID" value="CAJ0861953.1"/>
    <property type="molecule type" value="Genomic_DNA"/>
</dbReference>
<proteinExistence type="predicted"/>
<dbReference type="InterPro" id="IPR003615">
    <property type="entry name" value="HNH_nuc"/>
</dbReference>
<dbReference type="PANTHER" id="PTHR41286">
    <property type="entry name" value="HNH NUCLEASE YAJD-RELATED"/>
    <property type="match status" value="1"/>
</dbReference>
<dbReference type="InterPro" id="IPR038575">
    <property type="entry name" value="E6_sf"/>
</dbReference>
<dbReference type="SMART" id="SM00507">
    <property type="entry name" value="HNHc"/>
    <property type="match status" value="1"/>
</dbReference>
<dbReference type="Gene3D" id="1.10.30.50">
    <property type="match status" value="1"/>
</dbReference>
<dbReference type="SUPFAM" id="SSF161229">
    <property type="entry name" value="E6 C-terminal domain-like"/>
    <property type="match status" value="1"/>
</dbReference>
<dbReference type="AlphaFoldDB" id="A0AA48M226"/>
<dbReference type="InterPro" id="IPR002711">
    <property type="entry name" value="HNH"/>
</dbReference>
<dbReference type="GO" id="GO:0005829">
    <property type="term" value="C:cytosol"/>
    <property type="evidence" value="ECO:0007669"/>
    <property type="project" value="TreeGrafter"/>
</dbReference>
<evidence type="ECO:0000259" key="3">
    <source>
        <dbReference type="SMART" id="SM00507"/>
    </source>
</evidence>
<dbReference type="PANTHER" id="PTHR41286:SF1">
    <property type="entry name" value="HNH NUCLEASE YAJD-RELATED"/>
    <property type="match status" value="1"/>
</dbReference>
<evidence type="ECO:0000256" key="1">
    <source>
        <dbReference type="ARBA" id="ARBA00022722"/>
    </source>
</evidence>
<keyword evidence="1" id="KW-0540">Nuclease</keyword>
<evidence type="ECO:0000313" key="4">
    <source>
        <dbReference type="EMBL" id="CAJ0861953.1"/>
    </source>
</evidence>
<dbReference type="GO" id="GO:0003676">
    <property type="term" value="F:nucleic acid binding"/>
    <property type="evidence" value="ECO:0007669"/>
    <property type="project" value="InterPro"/>
</dbReference>
<organism evidence="4">
    <name type="scientific">freshwater sediment metagenome</name>
    <dbReference type="NCBI Taxonomy" id="556182"/>
    <lineage>
        <taxon>unclassified sequences</taxon>
        <taxon>metagenomes</taxon>
        <taxon>ecological metagenomes</taxon>
    </lineage>
</organism>
<dbReference type="GO" id="GO:0008270">
    <property type="term" value="F:zinc ion binding"/>
    <property type="evidence" value="ECO:0007669"/>
    <property type="project" value="InterPro"/>
</dbReference>
<name>A0AA48M226_9ZZZZ</name>
<dbReference type="CDD" id="cd00085">
    <property type="entry name" value="HNHc"/>
    <property type="match status" value="1"/>
</dbReference>
<reference evidence="4" key="1">
    <citation type="submission" date="2023-07" db="EMBL/GenBank/DDBJ databases">
        <authorList>
            <person name="Pelsma A.J. K."/>
        </authorList>
    </citation>
    <scope>NUCLEOTIDE SEQUENCE</scope>
</reference>
<dbReference type="GO" id="GO:0004519">
    <property type="term" value="F:endonuclease activity"/>
    <property type="evidence" value="ECO:0007669"/>
    <property type="project" value="InterPro"/>
</dbReference>
<accession>A0AA48M226</accession>
<gene>
    <name evidence="4" type="ORF">AMST5_01444</name>
</gene>
<feature type="domain" description="HNH nuclease" evidence="3">
    <location>
        <begin position="49"/>
        <end position="99"/>
    </location>
</feature>
<dbReference type="Pfam" id="PF01844">
    <property type="entry name" value="HNH"/>
    <property type="match status" value="1"/>
</dbReference>
<evidence type="ECO:0000256" key="2">
    <source>
        <dbReference type="ARBA" id="ARBA00022801"/>
    </source>
</evidence>
<dbReference type="GO" id="GO:0016787">
    <property type="term" value="F:hydrolase activity"/>
    <property type="evidence" value="ECO:0007669"/>
    <property type="project" value="UniProtKB-KW"/>
</dbReference>
<keyword evidence="2" id="KW-0378">Hydrolase</keyword>
<protein>
    <recommendedName>
        <fullName evidence="3">HNH nuclease domain-containing protein</fullName>
    </recommendedName>
</protein>
<sequence>MNRRPPRICACGRVVAYGVKCACQMQRKAEHDRRRPSASARGYDSKWRAYREAFLRRHPTCVMCGAPATVVDHIEPHKGDKALFWRHDNHQALCATCHNSRKQSQERRAGA</sequence>